<dbReference type="Proteomes" id="UP000191110">
    <property type="component" value="Unassembled WGS sequence"/>
</dbReference>
<name>A0A1T2L302_9GAMM</name>
<reference evidence="2 3" key="1">
    <citation type="submission" date="2016-11" db="EMBL/GenBank/DDBJ databases">
        <title>Mixed transmission modes and dynamic genome evolution in an obligate animal-bacterial symbiosis.</title>
        <authorList>
            <person name="Russell S.L."/>
            <person name="Corbett-Detig R.B."/>
            <person name="Cavanaugh C.M."/>
        </authorList>
    </citation>
    <scope>NUCLEOTIDE SEQUENCE [LARGE SCALE GENOMIC DNA]</scope>
    <source>
        <strain evidence="2">Sveles-Q1</strain>
    </source>
</reference>
<feature type="chain" id="PRO_5012956048" description="Outer membrane protein beta-barrel domain-containing protein" evidence="1">
    <location>
        <begin position="23"/>
        <end position="222"/>
    </location>
</feature>
<proteinExistence type="predicted"/>
<feature type="signal peptide" evidence="1">
    <location>
        <begin position="1"/>
        <end position="22"/>
    </location>
</feature>
<dbReference type="RefSeq" id="WP_135622305.1">
    <property type="nucleotide sequence ID" value="NZ_MPRL01000050.1"/>
</dbReference>
<evidence type="ECO:0000313" key="3">
    <source>
        <dbReference type="Proteomes" id="UP000191110"/>
    </source>
</evidence>
<sequence>MMKRLLTIAVTALLATPFSTQAEGTAIGGRISTLGMGAEMTQELAPHLNARVGVNGWSYDKSMGEGGIDYDARVDLFTGSALLDWHFFEGSFRFTGGIMLNANEFGLTGKPEAGTLWEVGTTSYDSELVGTLESTIDFNDIAPYVGIGWGNPIGNKGVNIVFDVGVLYQGSPSATLKAVGTDATIVDALQADLAIERANLEDDLSDFNIWPVASIGLSYQFQ</sequence>
<evidence type="ECO:0008006" key="4">
    <source>
        <dbReference type="Google" id="ProtNLM"/>
    </source>
</evidence>
<dbReference type="Gene3D" id="2.40.160.170">
    <property type="match status" value="1"/>
</dbReference>
<organism evidence="2 3">
    <name type="scientific">Solemya pervernicosa gill symbiont</name>
    <dbReference type="NCBI Taxonomy" id="642797"/>
    <lineage>
        <taxon>Bacteria</taxon>
        <taxon>Pseudomonadati</taxon>
        <taxon>Pseudomonadota</taxon>
        <taxon>Gammaproteobacteria</taxon>
        <taxon>sulfur-oxidizing symbionts</taxon>
    </lineage>
</organism>
<dbReference type="OrthoDB" id="517121at2"/>
<keyword evidence="1" id="KW-0732">Signal</keyword>
<dbReference type="EMBL" id="MPRL01000050">
    <property type="protein sequence ID" value="OOZ39498.1"/>
    <property type="molecule type" value="Genomic_DNA"/>
</dbReference>
<evidence type="ECO:0000256" key="1">
    <source>
        <dbReference type="SAM" id="SignalP"/>
    </source>
</evidence>
<keyword evidence="3" id="KW-1185">Reference proteome</keyword>
<accession>A0A1T2L302</accession>
<dbReference type="AlphaFoldDB" id="A0A1T2L302"/>
<gene>
    <name evidence="2" type="ORF">BOW53_11345</name>
</gene>
<protein>
    <recommendedName>
        <fullName evidence="4">Outer membrane protein beta-barrel domain-containing protein</fullName>
    </recommendedName>
</protein>
<comment type="caution">
    <text evidence="2">The sequence shown here is derived from an EMBL/GenBank/DDBJ whole genome shotgun (WGS) entry which is preliminary data.</text>
</comment>
<evidence type="ECO:0000313" key="2">
    <source>
        <dbReference type="EMBL" id="OOZ39498.1"/>
    </source>
</evidence>